<comment type="caution">
    <text evidence="1">The sequence shown here is derived from an EMBL/GenBank/DDBJ whole genome shotgun (WGS) entry which is preliminary data.</text>
</comment>
<dbReference type="AlphaFoldDB" id="A0A5C5ZNA8"/>
<protein>
    <submittedName>
        <fullName evidence="1">Uncharacterized protein</fullName>
    </submittedName>
</protein>
<dbReference type="Proteomes" id="UP000320176">
    <property type="component" value="Unassembled WGS sequence"/>
</dbReference>
<keyword evidence="2" id="KW-1185">Reference proteome</keyword>
<organism evidence="1 2">
    <name type="scientific">Stieleria varia</name>
    <dbReference type="NCBI Taxonomy" id="2528005"/>
    <lineage>
        <taxon>Bacteria</taxon>
        <taxon>Pseudomonadati</taxon>
        <taxon>Planctomycetota</taxon>
        <taxon>Planctomycetia</taxon>
        <taxon>Pirellulales</taxon>
        <taxon>Pirellulaceae</taxon>
        <taxon>Stieleria</taxon>
    </lineage>
</organism>
<accession>A0A5C5ZNA8</accession>
<evidence type="ECO:0000313" key="1">
    <source>
        <dbReference type="EMBL" id="TWT87923.1"/>
    </source>
</evidence>
<reference evidence="1 2" key="1">
    <citation type="submission" date="2019-02" db="EMBL/GenBank/DDBJ databases">
        <title>Deep-cultivation of Planctomycetes and their phenomic and genomic characterization uncovers novel biology.</title>
        <authorList>
            <person name="Wiegand S."/>
            <person name="Jogler M."/>
            <person name="Boedeker C."/>
            <person name="Pinto D."/>
            <person name="Vollmers J."/>
            <person name="Rivas-Marin E."/>
            <person name="Kohn T."/>
            <person name="Peeters S.H."/>
            <person name="Heuer A."/>
            <person name="Rast P."/>
            <person name="Oberbeckmann S."/>
            <person name="Bunk B."/>
            <person name="Jeske O."/>
            <person name="Meyerdierks A."/>
            <person name="Storesund J.E."/>
            <person name="Kallscheuer N."/>
            <person name="Luecker S."/>
            <person name="Lage O.M."/>
            <person name="Pohl T."/>
            <person name="Merkel B.J."/>
            <person name="Hornburger P."/>
            <person name="Mueller R.-W."/>
            <person name="Bruemmer F."/>
            <person name="Labrenz M."/>
            <person name="Spormann A.M."/>
            <person name="Op Den Camp H."/>
            <person name="Overmann J."/>
            <person name="Amann R."/>
            <person name="Jetten M.S.M."/>
            <person name="Mascher T."/>
            <person name="Medema M.H."/>
            <person name="Devos D.P."/>
            <person name="Kaster A.-K."/>
            <person name="Ovreas L."/>
            <person name="Rohde M."/>
            <person name="Galperin M.Y."/>
            <person name="Jogler C."/>
        </authorList>
    </citation>
    <scope>NUCLEOTIDE SEQUENCE [LARGE SCALE GENOMIC DNA]</scope>
    <source>
        <strain evidence="1 2">Pla52n</strain>
    </source>
</reference>
<evidence type="ECO:0000313" key="2">
    <source>
        <dbReference type="Proteomes" id="UP000320176"/>
    </source>
</evidence>
<dbReference type="EMBL" id="SJPN01000030">
    <property type="protein sequence ID" value="TWT87923.1"/>
    <property type="molecule type" value="Genomic_DNA"/>
</dbReference>
<name>A0A5C5ZNA8_9BACT</name>
<proteinExistence type="predicted"/>
<gene>
    <name evidence="1" type="ORF">Pla52n_69540</name>
</gene>
<sequence>MCPVGGRGGIGGGADVYARQRPHGEVSEQPKPLFENQRFCFDITVGDFEIPIAAQRFATGHVIRGSDVCSGECTKRLEHGFAVSVSGEVAAIDEQVGVFAHMVSPGHELRRVSIQR</sequence>